<comment type="caution">
    <text evidence="5">The sequence shown here is derived from an EMBL/GenBank/DDBJ whole genome shotgun (WGS) entry which is preliminary data.</text>
</comment>
<evidence type="ECO:0000313" key="5">
    <source>
        <dbReference type="EMBL" id="NVK97059.1"/>
    </source>
</evidence>
<name>A0A850LH18_9RHOB</name>
<dbReference type="InterPro" id="IPR011663">
    <property type="entry name" value="UTRA"/>
</dbReference>
<dbReference type="PANTHER" id="PTHR44846">
    <property type="entry name" value="MANNOSYL-D-GLYCERATE TRANSPORT/METABOLISM SYSTEM REPRESSOR MNGR-RELATED"/>
    <property type="match status" value="1"/>
</dbReference>
<evidence type="ECO:0000256" key="1">
    <source>
        <dbReference type="ARBA" id="ARBA00023015"/>
    </source>
</evidence>
<dbReference type="InterPro" id="IPR036390">
    <property type="entry name" value="WH_DNA-bd_sf"/>
</dbReference>
<evidence type="ECO:0000256" key="3">
    <source>
        <dbReference type="ARBA" id="ARBA00023163"/>
    </source>
</evidence>
<feature type="domain" description="HTH gntR-type" evidence="4">
    <location>
        <begin position="6"/>
        <end position="74"/>
    </location>
</feature>
<dbReference type="EMBL" id="JABXIY010000024">
    <property type="protein sequence ID" value="NVK97059.1"/>
    <property type="molecule type" value="Genomic_DNA"/>
</dbReference>
<dbReference type="SUPFAM" id="SSF46785">
    <property type="entry name" value="Winged helix' DNA-binding domain"/>
    <property type="match status" value="1"/>
</dbReference>
<dbReference type="SUPFAM" id="SSF64288">
    <property type="entry name" value="Chorismate lyase-like"/>
    <property type="match status" value="1"/>
</dbReference>
<organism evidence="5 6">
    <name type="scientific">Ruegeria pomeroyi</name>
    <dbReference type="NCBI Taxonomy" id="89184"/>
    <lineage>
        <taxon>Bacteria</taxon>
        <taxon>Pseudomonadati</taxon>
        <taxon>Pseudomonadota</taxon>
        <taxon>Alphaproteobacteria</taxon>
        <taxon>Rhodobacterales</taxon>
        <taxon>Roseobacteraceae</taxon>
        <taxon>Ruegeria</taxon>
    </lineage>
</organism>
<keyword evidence="3" id="KW-0804">Transcription</keyword>
<dbReference type="InterPro" id="IPR050679">
    <property type="entry name" value="Bact_HTH_transcr_reg"/>
</dbReference>
<dbReference type="OMA" id="HPGDRFQ"/>
<evidence type="ECO:0000313" key="6">
    <source>
        <dbReference type="Proteomes" id="UP000565723"/>
    </source>
</evidence>
<dbReference type="PROSITE" id="PS50949">
    <property type="entry name" value="HTH_GNTR"/>
    <property type="match status" value="1"/>
</dbReference>
<protein>
    <submittedName>
        <fullName evidence="5">UTRA domain-containing protein</fullName>
    </submittedName>
</protein>
<evidence type="ECO:0000259" key="4">
    <source>
        <dbReference type="PROSITE" id="PS50949"/>
    </source>
</evidence>
<dbReference type="Pfam" id="PF07702">
    <property type="entry name" value="UTRA"/>
    <property type="match status" value="1"/>
</dbReference>
<keyword evidence="1" id="KW-0805">Transcription regulation</keyword>
<dbReference type="InterPro" id="IPR036388">
    <property type="entry name" value="WH-like_DNA-bd_sf"/>
</dbReference>
<dbReference type="PRINTS" id="PR00035">
    <property type="entry name" value="HTHGNTR"/>
</dbReference>
<reference evidence="5 6" key="1">
    <citation type="journal article" date="2020" name="Proc. Natl. Acad. Sci. U.S.A.">
        <title>Ecological drivers of bacterial community assembly in synthetic phycospheres.</title>
        <authorList>
            <person name="Fu H."/>
            <person name="Uchimiya M."/>
            <person name="Gore J."/>
            <person name="Moran M.A."/>
        </authorList>
    </citation>
    <scope>NUCLEOTIDE SEQUENCE [LARGE SCALE GENOMIC DNA]</scope>
    <source>
        <strain evidence="5">HF-Din03</strain>
    </source>
</reference>
<dbReference type="InterPro" id="IPR028978">
    <property type="entry name" value="Chorismate_lyase_/UTRA_dom_sf"/>
</dbReference>
<dbReference type="Proteomes" id="UP000565723">
    <property type="component" value="Unassembled WGS sequence"/>
</dbReference>
<dbReference type="PANTHER" id="PTHR44846:SF16">
    <property type="entry name" value="TRANSCRIPTIONAL REGULATOR PHNF-RELATED"/>
    <property type="match status" value="1"/>
</dbReference>
<dbReference type="InterPro" id="IPR000524">
    <property type="entry name" value="Tscrpt_reg_HTH_GntR"/>
</dbReference>
<dbReference type="AlphaFoldDB" id="A0A850LH18"/>
<evidence type="ECO:0000256" key="2">
    <source>
        <dbReference type="ARBA" id="ARBA00023125"/>
    </source>
</evidence>
<dbReference type="SMART" id="SM00866">
    <property type="entry name" value="UTRA"/>
    <property type="match status" value="1"/>
</dbReference>
<dbReference type="Pfam" id="PF00392">
    <property type="entry name" value="GntR"/>
    <property type="match status" value="1"/>
</dbReference>
<dbReference type="GO" id="GO:0003677">
    <property type="term" value="F:DNA binding"/>
    <property type="evidence" value="ECO:0007669"/>
    <property type="project" value="UniProtKB-KW"/>
</dbReference>
<proteinExistence type="predicted"/>
<keyword evidence="2" id="KW-0238">DNA-binding</keyword>
<dbReference type="SMART" id="SM00345">
    <property type="entry name" value="HTH_GNTR"/>
    <property type="match status" value="1"/>
</dbReference>
<dbReference type="CDD" id="cd07377">
    <property type="entry name" value="WHTH_GntR"/>
    <property type="match status" value="1"/>
</dbReference>
<accession>A0A850LH18</accession>
<dbReference type="RefSeq" id="WP_011047911.1">
    <property type="nucleotide sequence ID" value="NZ_CP076685.1"/>
</dbReference>
<sequence length="233" mass="26153">MGEDTRVSYQDIKARVLAAIRDNTWPPGAMLPGEVALAQEYGCARATVNRAMRELAEEGILERKRKAGTRVKLAPARQARFSIPVVREEIEALGASYRYALVSRSEEATPKWLAAQLGLGAGDRVLHLVCMHYADERPFQLEQRWINLATVPQAAKKDFSQTGPNEWLVSEVPFTDIRLSFSACRGNRETAEFLGGNETDAHFTVERVTWLGERPVTYARLLFHAGYRMTTTL</sequence>
<gene>
    <name evidence="5" type="ORF">HW564_09040</name>
</gene>
<dbReference type="Gene3D" id="1.10.10.10">
    <property type="entry name" value="Winged helix-like DNA-binding domain superfamily/Winged helix DNA-binding domain"/>
    <property type="match status" value="1"/>
</dbReference>
<dbReference type="Gene3D" id="3.40.1410.10">
    <property type="entry name" value="Chorismate lyase-like"/>
    <property type="match status" value="1"/>
</dbReference>
<dbReference type="GO" id="GO:0003700">
    <property type="term" value="F:DNA-binding transcription factor activity"/>
    <property type="evidence" value="ECO:0007669"/>
    <property type="project" value="InterPro"/>
</dbReference>